<keyword evidence="4" id="KW-1185">Reference proteome</keyword>
<dbReference type="EMBL" id="JAFBBK010000001">
    <property type="protein sequence ID" value="MBM7414025.1"/>
    <property type="molecule type" value="Genomic_DNA"/>
</dbReference>
<evidence type="ECO:0000259" key="2">
    <source>
        <dbReference type="PROSITE" id="PS51186"/>
    </source>
</evidence>
<comment type="caution">
    <text evidence="3">The sequence shown here is derived from an EMBL/GenBank/DDBJ whole genome shotgun (WGS) entry which is preliminary data.</text>
</comment>
<evidence type="ECO:0000313" key="3">
    <source>
        <dbReference type="EMBL" id="MBM7414025.1"/>
    </source>
</evidence>
<feature type="region of interest" description="Disordered" evidence="1">
    <location>
        <begin position="1"/>
        <end position="24"/>
    </location>
</feature>
<feature type="domain" description="N-acetyltransferase" evidence="2">
    <location>
        <begin position="15"/>
        <end position="166"/>
    </location>
</feature>
<dbReference type="GO" id="GO:0047921">
    <property type="term" value="F:aminoglycoside 2'-N-acetyltransferase activity"/>
    <property type="evidence" value="ECO:0007669"/>
    <property type="project" value="UniProtKB-EC"/>
</dbReference>
<dbReference type="RefSeq" id="WP_204866795.1">
    <property type="nucleotide sequence ID" value="NZ_JAFBBK010000001.1"/>
</dbReference>
<sequence length="185" mass="20177">MSQEAIQQEPRLESVPTDDLGDADAHTCEGLVRGAFGERFTPHDWQHALGGTHVILRDGDRIIGHAAVVPRLLHHGGDDVDGGFVEAVALDPEFRGTGLGARLMAAIEEQIESEDMVGVLNSLPDAVGFYERRGWVLWRGLLGGIGNTEEPTPPEEDDAVMVFRPEPRLDPDGTLLVNNRVGSRW</sequence>
<gene>
    <name evidence="3" type="ORF">JOE42_000758</name>
</gene>
<dbReference type="Pfam" id="PF00583">
    <property type="entry name" value="Acetyltransf_1"/>
    <property type="match status" value="1"/>
</dbReference>
<evidence type="ECO:0000313" key="4">
    <source>
        <dbReference type="Proteomes" id="UP000703038"/>
    </source>
</evidence>
<protein>
    <submittedName>
        <fullName evidence="3">Aminoglycoside 2'-N-acetyltransferase I</fullName>
        <ecNumber evidence="3">2.3.1.59</ecNumber>
    </submittedName>
</protein>
<keyword evidence="3" id="KW-0808">Transferase</keyword>
<dbReference type="InterPro" id="IPR000182">
    <property type="entry name" value="GNAT_dom"/>
</dbReference>
<dbReference type="SUPFAM" id="SSF55729">
    <property type="entry name" value="Acyl-CoA N-acyltransferases (Nat)"/>
    <property type="match status" value="1"/>
</dbReference>
<proteinExistence type="predicted"/>
<dbReference type="InterPro" id="IPR016181">
    <property type="entry name" value="Acyl_CoA_acyltransferase"/>
</dbReference>
<reference evidence="3 4" key="1">
    <citation type="submission" date="2021-01" db="EMBL/GenBank/DDBJ databases">
        <title>Genomics of switchgrass bacterial isolates.</title>
        <authorList>
            <person name="Shade A."/>
        </authorList>
    </citation>
    <scope>NUCLEOTIDE SEQUENCE [LARGE SCALE GENOMIC DNA]</scope>
    <source>
        <strain evidence="3 4">PvP111</strain>
    </source>
</reference>
<dbReference type="Gene3D" id="3.40.630.30">
    <property type="match status" value="1"/>
</dbReference>
<accession>A0ABS2KPX5</accession>
<dbReference type="EC" id="2.3.1.59" evidence="3"/>
<dbReference type="CDD" id="cd04301">
    <property type="entry name" value="NAT_SF"/>
    <property type="match status" value="1"/>
</dbReference>
<evidence type="ECO:0000256" key="1">
    <source>
        <dbReference type="SAM" id="MobiDB-lite"/>
    </source>
</evidence>
<organism evidence="3 4">
    <name type="scientific">Rhodococcoides corynebacterioides</name>
    <dbReference type="NCBI Taxonomy" id="53972"/>
    <lineage>
        <taxon>Bacteria</taxon>
        <taxon>Bacillati</taxon>
        <taxon>Actinomycetota</taxon>
        <taxon>Actinomycetes</taxon>
        <taxon>Mycobacteriales</taxon>
        <taxon>Nocardiaceae</taxon>
        <taxon>Rhodococcoides</taxon>
    </lineage>
</organism>
<name>A0ABS2KPX5_9NOCA</name>
<dbReference type="PROSITE" id="PS51186">
    <property type="entry name" value="GNAT"/>
    <property type="match status" value="1"/>
</dbReference>
<keyword evidence="3" id="KW-0012">Acyltransferase</keyword>
<dbReference type="Proteomes" id="UP000703038">
    <property type="component" value="Unassembled WGS sequence"/>
</dbReference>